<organism evidence="5 6">
    <name type="scientific">Flavobacterium akiainvivens</name>
    <dbReference type="NCBI Taxonomy" id="1202724"/>
    <lineage>
        <taxon>Bacteria</taxon>
        <taxon>Pseudomonadati</taxon>
        <taxon>Bacteroidota</taxon>
        <taxon>Flavobacteriia</taxon>
        <taxon>Flavobacteriales</taxon>
        <taxon>Flavobacteriaceae</taxon>
        <taxon>Flavobacterium</taxon>
    </lineage>
</organism>
<evidence type="ECO:0000313" key="5">
    <source>
        <dbReference type="EMBL" id="KOS06049.1"/>
    </source>
</evidence>
<feature type="chain" id="PRO_5005857470" description="LamG-like jellyroll fold domain-containing protein" evidence="3">
    <location>
        <begin position="22"/>
        <end position="353"/>
    </location>
</feature>
<evidence type="ECO:0000256" key="3">
    <source>
        <dbReference type="SAM" id="SignalP"/>
    </source>
</evidence>
<protein>
    <recommendedName>
        <fullName evidence="4">LamG-like jellyroll fold domain-containing protein</fullName>
    </recommendedName>
</protein>
<feature type="domain" description="LamG-like jellyroll fold" evidence="4">
    <location>
        <begin position="208"/>
        <end position="336"/>
    </location>
</feature>
<keyword evidence="1 3" id="KW-0732">Signal</keyword>
<gene>
    <name evidence="5" type="ORF">AM493_08350</name>
</gene>
<comment type="caution">
    <text evidence="5">The sequence shown here is derived from an EMBL/GenBank/DDBJ whole genome shotgun (WGS) entry which is preliminary data.</text>
</comment>
<dbReference type="OrthoDB" id="832379at2"/>
<dbReference type="Proteomes" id="UP000037755">
    <property type="component" value="Unassembled WGS sequence"/>
</dbReference>
<dbReference type="SMART" id="SM00560">
    <property type="entry name" value="LamGL"/>
    <property type="match status" value="1"/>
</dbReference>
<dbReference type="Gene3D" id="2.60.120.200">
    <property type="match status" value="1"/>
</dbReference>
<evidence type="ECO:0000313" key="6">
    <source>
        <dbReference type="Proteomes" id="UP000037755"/>
    </source>
</evidence>
<dbReference type="GO" id="GO:0005975">
    <property type="term" value="P:carbohydrate metabolic process"/>
    <property type="evidence" value="ECO:0007669"/>
    <property type="project" value="UniProtKB-ARBA"/>
</dbReference>
<reference evidence="5 6" key="1">
    <citation type="submission" date="2015-08" db="EMBL/GenBank/DDBJ databases">
        <title>Whole genome sequence of Flavobacterium akiainvivens IK-1T, from decaying Wikstroemia oahuensis, an endemic Hawaiian shrub.</title>
        <authorList>
            <person name="Wan X."/>
            <person name="Hou S."/>
            <person name="Saito J."/>
            <person name="Donachie S."/>
        </authorList>
    </citation>
    <scope>NUCLEOTIDE SEQUENCE [LARGE SCALE GENOMIC DNA]</scope>
    <source>
        <strain evidence="5 6">IK-1</strain>
    </source>
</reference>
<evidence type="ECO:0000259" key="4">
    <source>
        <dbReference type="SMART" id="SM00560"/>
    </source>
</evidence>
<dbReference type="PROSITE" id="PS51257">
    <property type="entry name" value="PROKAR_LIPOPROTEIN"/>
    <property type="match status" value="1"/>
</dbReference>
<name>A0A0N0RQM6_9FLAO</name>
<dbReference type="GO" id="GO:0004553">
    <property type="term" value="F:hydrolase activity, hydrolyzing O-glycosyl compounds"/>
    <property type="evidence" value="ECO:0007669"/>
    <property type="project" value="UniProtKB-ARBA"/>
</dbReference>
<dbReference type="InterPro" id="IPR006558">
    <property type="entry name" value="LamG-like"/>
</dbReference>
<dbReference type="InterPro" id="IPR013320">
    <property type="entry name" value="ConA-like_dom_sf"/>
</dbReference>
<dbReference type="SUPFAM" id="SSF49899">
    <property type="entry name" value="Concanavalin A-like lectins/glucanases"/>
    <property type="match status" value="1"/>
</dbReference>
<evidence type="ECO:0000256" key="1">
    <source>
        <dbReference type="ARBA" id="ARBA00022729"/>
    </source>
</evidence>
<keyword evidence="6" id="KW-1185">Reference proteome</keyword>
<sequence>MKVTVKWFLALIVATVMVSCQEELSFEDNSEALSPTSEVTTLLDVAANQPAGCMAINFPVTVYAYNSSFQVQNTYAIASNQSLKGFLQGLGPNEYYAMGYPMSLTANGQQLTANTNLELKGALYTAFDACNVNVPGGCNNPGILLDDLILYMTFSNSIEDLAGSTVTSTGNPAYVADRSGNAQCAISFTGSQQLQVATSQQNALIQGNVFSISLWFRMQNTNPSDYEHLFRKGQQGGFNLSVYDGNTPLFGTPSAQVWDNNWNADQTLWQDTENWHHLVITFDVNNTARLYRDGVLQNSETFSADIGISALDYYIGQNYTGFLDDLRVYKKVLTQAEVQTLFELEGDCNTCME</sequence>
<dbReference type="PATRIC" id="fig|1202724.3.peg.1736"/>
<feature type="signal peptide" evidence="3">
    <location>
        <begin position="1"/>
        <end position="21"/>
    </location>
</feature>
<dbReference type="EMBL" id="LIYD01000005">
    <property type="protein sequence ID" value="KOS06049.1"/>
    <property type="molecule type" value="Genomic_DNA"/>
</dbReference>
<dbReference type="Pfam" id="PF13385">
    <property type="entry name" value="Laminin_G_3"/>
    <property type="match status" value="1"/>
</dbReference>
<dbReference type="STRING" id="1202724.AM493_08350"/>
<dbReference type="AlphaFoldDB" id="A0A0N0RQM6"/>
<proteinExistence type="predicted"/>
<dbReference type="RefSeq" id="WP_054407532.1">
    <property type="nucleotide sequence ID" value="NZ_FOYA01000007.1"/>
</dbReference>
<keyword evidence="2" id="KW-1015">Disulfide bond</keyword>
<evidence type="ECO:0000256" key="2">
    <source>
        <dbReference type="ARBA" id="ARBA00023157"/>
    </source>
</evidence>
<accession>A0A0N0RQM6</accession>